<evidence type="ECO:0000313" key="4">
    <source>
        <dbReference type="Proteomes" id="UP001499884"/>
    </source>
</evidence>
<keyword evidence="4" id="KW-1185">Reference proteome</keyword>
<dbReference type="Proteomes" id="UP001499884">
    <property type="component" value="Unassembled WGS sequence"/>
</dbReference>
<organism evidence="3 4">
    <name type="scientific">Streptomyces tremellae</name>
    <dbReference type="NCBI Taxonomy" id="1124239"/>
    <lineage>
        <taxon>Bacteria</taxon>
        <taxon>Bacillati</taxon>
        <taxon>Actinomycetota</taxon>
        <taxon>Actinomycetes</taxon>
        <taxon>Kitasatosporales</taxon>
        <taxon>Streptomycetaceae</taxon>
        <taxon>Streptomyces</taxon>
    </lineage>
</organism>
<proteinExistence type="predicted"/>
<comment type="caution">
    <text evidence="3">The sequence shown here is derived from an EMBL/GenBank/DDBJ whole genome shotgun (WGS) entry which is preliminary data.</text>
</comment>
<dbReference type="SUPFAM" id="SSF63817">
    <property type="entry name" value="Sortase"/>
    <property type="match status" value="1"/>
</dbReference>
<dbReference type="Pfam" id="PF04203">
    <property type="entry name" value="Sortase"/>
    <property type="match status" value="1"/>
</dbReference>
<evidence type="ECO:0000256" key="2">
    <source>
        <dbReference type="SAM" id="MobiDB-lite"/>
    </source>
</evidence>
<dbReference type="Gene3D" id="2.40.260.10">
    <property type="entry name" value="Sortase"/>
    <property type="match status" value="1"/>
</dbReference>
<reference evidence="4" key="1">
    <citation type="journal article" date="2019" name="Int. J. Syst. Evol. Microbiol.">
        <title>The Global Catalogue of Microorganisms (GCM) 10K type strain sequencing project: providing services to taxonomists for standard genome sequencing and annotation.</title>
        <authorList>
            <consortium name="The Broad Institute Genomics Platform"/>
            <consortium name="The Broad Institute Genome Sequencing Center for Infectious Disease"/>
            <person name="Wu L."/>
            <person name="Ma J."/>
        </authorList>
    </citation>
    <scope>NUCLEOTIDE SEQUENCE [LARGE SCALE GENOMIC DNA]</scope>
    <source>
        <strain evidence="4">JCM 30846</strain>
    </source>
</reference>
<keyword evidence="1" id="KW-0378">Hydrolase</keyword>
<accession>A0ABP7F5L0</accession>
<name>A0ABP7F5L0_9ACTN</name>
<dbReference type="InterPro" id="IPR042001">
    <property type="entry name" value="Sortase_F"/>
</dbReference>
<dbReference type="CDD" id="cd05829">
    <property type="entry name" value="Sortase_F"/>
    <property type="match status" value="1"/>
</dbReference>
<protein>
    <submittedName>
        <fullName evidence="3">Class F sortase</fullName>
    </submittedName>
</protein>
<gene>
    <name evidence="3" type="ORF">GCM10023082_28290</name>
</gene>
<dbReference type="InterPro" id="IPR023365">
    <property type="entry name" value="Sortase_dom-sf"/>
</dbReference>
<evidence type="ECO:0000256" key="1">
    <source>
        <dbReference type="ARBA" id="ARBA00022801"/>
    </source>
</evidence>
<dbReference type="InterPro" id="IPR005754">
    <property type="entry name" value="Sortase"/>
</dbReference>
<dbReference type="EMBL" id="BAABEP010000016">
    <property type="protein sequence ID" value="GAA3728806.1"/>
    <property type="molecule type" value="Genomic_DNA"/>
</dbReference>
<feature type="region of interest" description="Disordered" evidence="2">
    <location>
        <begin position="15"/>
        <end position="38"/>
    </location>
</feature>
<sequence length="205" mass="21200">MCAAAALALQLWPAHTGSPGPLPPRSKAAPHPVPVTDADSAPVRLRVPALGLTAGVLPLALDAAGSLDVPGFADAAKAGWYALGPRPGRPGPAVFVGHRDAPGNTYLHGRRVGPARLRDGAFARIGRLHPGDRVDVERGDGSRVAFRVTRVDTYPTRRFPTARVYGPTRDAELRLITCGGVVGPDGHWDANVVVSAVAVAGSGGR</sequence>
<evidence type="ECO:0000313" key="3">
    <source>
        <dbReference type="EMBL" id="GAA3728806.1"/>
    </source>
</evidence>